<dbReference type="Proteomes" id="UP000192801">
    <property type="component" value="Unassembled WGS sequence"/>
</dbReference>
<dbReference type="AlphaFoldDB" id="A0A1X0DLV8"/>
<evidence type="ECO:0000313" key="2">
    <source>
        <dbReference type="Proteomes" id="UP000192801"/>
    </source>
</evidence>
<sequence>MPSIPQSLLWISLVVLWLFVLVPMLINKREHVRRTSDIALATRVLNVKASRLLRRRRPAAGHRSDPHWQPEPEADDYDEFDDEATGPVVVTSRVRSVAVVGAAVTVEELDYLDVDIVDEDSGALPVGSLADDATDSMPRIDLTEPAAESEMPVAEEIAEEAVEEPVAEAEDTDEADDEYEYMEDSGGLEPEAAEPRYQQPVGPHSHYATKTAAIVSARKYRFRSRVLMTMCALLAIFAAAGLLLASGFWWATAAMAAVTLLYLAYLRRQTRIEERLRRRRMARMARSRLGVENTRDREMDVVPTRLRQPGAVVLEIDEEDPIFEDLEEIAFARTFYDLPQAAGQ</sequence>
<protein>
    <submittedName>
        <fullName evidence="1">Uncharacterized protein</fullName>
    </submittedName>
</protein>
<proteinExistence type="predicted"/>
<organism evidence="1 2">
    <name type="scientific">Mycolicibacterium insubricum</name>
    <dbReference type="NCBI Taxonomy" id="444597"/>
    <lineage>
        <taxon>Bacteria</taxon>
        <taxon>Bacillati</taxon>
        <taxon>Actinomycetota</taxon>
        <taxon>Actinomycetes</taxon>
        <taxon>Mycobacteriales</taxon>
        <taxon>Mycobacteriaceae</taxon>
        <taxon>Mycolicibacterium</taxon>
    </lineage>
</organism>
<gene>
    <name evidence="1" type="ORF">BST26_03625</name>
</gene>
<name>A0A1X0DLV8_9MYCO</name>
<dbReference type="RefSeq" id="WP_083029398.1">
    <property type="nucleotide sequence ID" value="NZ_AP022618.1"/>
</dbReference>
<dbReference type="STRING" id="444597.BST26_03625"/>
<dbReference type="EMBL" id="MVHS01000005">
    <property type="protein sequence ID" value="ORA73129.1"/>
    <property type="molecule type" value="Genomic_DNA"/>
</dbReference>
<accession>A0A1X0DLV8</accession>
<evidence type="ECO:0000313" key="1">
    <source>
        <dbReference type="EMBL" id="ORA73129.1"/>
    </source>
</evidence>
<comment type="caution">
    <text evidence="1">The sequence shown here is derived from an EMBL/GenBank/DDBJ whole genome shotgun (WGS) entry which is preliminary data.</text>
</comment>
<dbReference type="NCBIfam" id="NF045516">
    <property type="entry name" value="GlpR"/>
    <property type="match status" value="1"/>
</dbReference>
<reference evidence="1 2" key="1">
    <citation type="submission" date="2016-12" db="EMBL/GenBank/DDBJ databases">
        <title>The new phylogeny of genus Mycobacterium.</title>
        <authorList>
            <person name="Tortoli E."/>
            <person name="Trovato A."/>
            <person name="Cirillo D.M."/>
        </authorList>
    </citation>
    <scope>NUCLEOTIDE SEQUENCE [LARGE SCALE GENOMIC DNA]</scope>
    <source>
        <strain evidence="1 2">DSM 45130</strain>
    </source>
</reference>
<keyword evidence="2" id="KW-1185">Reference proteome</keyword>
<dbReference type="InterPro" id="IPR053779">
    <property type="entry name" value="GlpR"/>
</dbReference>
<dbReference type="OrthoDB" id="3696421at2"/>